<name>A0A916TLH7_9HYPH</name>
<proteinExistence type="predicted"/>
<dbReference type="EMBL" id="BMFA01000006">
    <property type="protein sequence ID" value="GGB51008.1"/>
    <property type="molecule type" value="Genomic_DNA"/>
</dbReference>
<reference evidence="1" key="2">
    <citation type="submission" date="2020-09" db="EMBL/GenBank/DDBJ databases">
        <authorList>
            <person name="Sun Q."/>
            <person name="Zhou Y."/>
        </authorList>
    </citation>
    <scope>NUCLEOTIDE SEQUENCE</scope>
    <source>
        <strain evidence="1">CGMCC 1.12426</strain>
    </source>
</reference>
<protein>
    <submittedName>
        <fullName evidence="1">Tail protein</fullName>
    </submittedName>
</protein>
<organism evidence="1 2">
    <name type="scientific">Roseibium aquae</name>
    <dbReference type="NCBI Taxonomy" id="1323746"/>
    <lineage>
        <taxon>Bacteria</taxon>
        <taxon>Pseudomonadati</taxon>
        <taxon>Pseudomonadota</taxon>
        <taxon>Alphaproteobacteria</taxon>
        <taxon>Hyphomicrobiales</taxon>
        <taxon>Stappiaceae</taxon>
        <taxon>Roseibium</taxon>
    </lineage>
</organism>
<evidence type="ECO:0000313" key="1">
    <source>
        <dbReference type="EMBL" id="GGB51008.1"/>
    </source>
</evidence>
<dbReference type="OrthoDB" id="8448547at2"/>
<keyword evidence="2" id="KW-1185">Reference proteome</keyword>
<accession>A0A916TLH7</accession>
<evidence type="ECO:0000313" key="2">
    <source>
        <dbReference type="Proteomes" id="UP000605148"/>
    </source>
</evidence>
<sequence length="192" mass="20029">MPDNEQLNFPDLEPFHRQMTEINRQAQTFSLTLTQGLKAAVVHGKDLDAVFRQMALSISSKVLTRSLAPLEQAAGSLFGDLVSGLAGQGARGAATLVQSLPVPFAKGGVVAAPSYFPLDGGLGLMGEAGPEAILPLSRGADGRLGVQTQRAGANAPPVQVTVIAQDVESFRRSEAQVSAMVARAVGRGRRGL</sequence>
<gene>
    <name evidence="1" type="ORF">GCM10011316_23850</name>
</gene>
<reference evidence="1" key="1">
    <citation type="journal article" date="2014" name="Int. J. Syst. Evol. Microbiol.">
        <title>Complete genome sequence of Corynebacterium casei LMG S-19264T (=DSM 44701T), isolated from a smear-ripened cheese.</title>
        <authorList>
            <consortium name="US DOE Joint Genome Institute (JGI-PGF)"/>
            <person name="Walter F."/>
            <person name="Albersmeier A."/>
            <person name="Kalinowski J."/>
            <person name="Ruckert C."/>
        </authorList>
    </citation>
    <scope>NUCLEOTIDE SEQUENCE</scope>
    <source>
        <strain evidence="1">CGMCC 1.12426</strain>
    </source>
</reference>
<dbReference type="Proteomes" id="UP000605148">
    <property type="component" value="Unassembled WGS sequence"/>
</dbReference>
<comment type="caution">
    <text evidence="1">The sequence shown here is derived from an EMBL/GenBank/DDBJ whole genome shotgun (WGS) entry which is preliminary data.</text>
</comment>
<dbReference type="AlphaFoldDB" id="A0A916TLH7"/>